<dbReference type="AlphaFoldDB" id="A0A916UZK4"/>
<dbReference type="SUPFAM" id="SSF47240">
    <property type="entry name" value="Ferritin-like"/>
    <property type="match status" value="1"/>
</dbReference>
<organism evidence="1 2">
    <name type="scientific">Chelatococcus reniformis</name>
    <dbReference type="NCBI Taxonomy" id="1494448"/>
    <lineage>
        <taxon>Bacteria</taxon>
        <taxon>Pseudomonadati</taxon>
        <taxon>Pseudomonadota</taxon>
        <taxon>Alphaproteobacteria</taxon>
        <taxon>Hyphomicrobiales</taxon>
        <taxon>Chelatococcaceae</taxon>
        <taxon>Chelatococcus</taxon>
    </lineage>
</organism>
<proteinExistence type="predicted"/>
<dbReference type="InterPro" id="IPR010287">
    <property type="entry name" value="DUF892_YciF-like"/>
</dbReference>
<protein>
    <submittedName>
        <fullName evidence="1">YciE/YciF family protein</fullName>
    </submittedName>
</protein>
<gene>
    <name evidence="1" type="ORF">GCM10010994_58750</name>
</gene>
<dbReference type="Proteomes" id="UP000637002">
    <property type="component" value="Unassembled WGS sequence"/>
</dbReference>
<keyword evidence="2" id="KW-1185">Reference proteome</keyword>
<name>A0A916UZK4_9HYPH</name>
<dbReference type="EMBL" id="BMGG01000014">
    <property type="protein sequence ID" value="GGC93185.1"/>
    <property type="molecule type" value="Genomic_DNA"/>
</dbReference>
<evidence type="ECO:0000313" key="2">
    <source>
        <dbReference type="Proteomes" id="UP000637002"/>
    </source>
</evidence>
<reference evidence="1" key="1">
    <citation type="journal article" date="2014" name="Int. J. Syst. Evol. Microbiol.">
        <title>Complete genome sequence of Corynebacterium casei LMG S-19264T (=DSM 44701T), isolated from a smear-ripened cheese.</title>
        <authorList>
            <consortium name="US DOE Joint Genome Institute (JGI-PGF)"/>
            <person name="Walter F."/>
            <person name="Albersmeier A."/>
            <person name="Kalinowski J."/>
            <person name="Ruckert C."/>
        </authorList>
    </citation>
    <scope>NUCLEOTIDE SEQUENCE</scope>
    <source>
        <strain evidence="1">CGMCC 1.12919</strain>
    </source>
</reference>
<dbReference type="Gene3D" id="1.20.1260.10">
    <property type="match status" value="1"/>
</dbReference>
<evidence type="ECO:0000313" key="1">
    <source>
        <dbReference type="EMBL" id="GGC93185.1"/>
    </source>
</evidence>
<dbReference type="Pfam" id="PF05974">
    <property type="entry name" value="DUF892"/>
    <property type="match status" value="1"/>
</dbReference>
<dbReference type="RefSeq" id="WP_188612756.1">
    <property type="nucleotide sequence ID" value="NZ_BMGG01000014.1"/>
</dbReference>
<dbReference type="InterPro" id="IPR012347">
    <property type="entry name" value="Ferritin-like"/>
</dbReference>
<sequence length="171" mass="19046">MTANQETRNFFVVGLRDAHALENQALSLIDRQLDRSESYPEVAEMLRQHRGETEQQILRLREILTKLDESHSGMKDVALSFVGNVAALAHTVADDEIIKNSLANFAFENYEVASYRSLLTVAEAGAFAFATSLLSQSLNEEQAMADWIGSNLPALTTKYLSLRSHGMQADR</sequence>
<accession>A0A916UZK4</accession>
<comment type="caution">
    <text evidence="1">The sequence shown here is derived from an EMBL/GenBank/DDBJ whole genome shotgun (WGS) entry which is preliminary data.</text>
</comment>
<dbReference type="InterPro" id="IPR009078">
    <property type="entry name" value="Ferritin-like_SF"/>
</dbReference>
<reference evidence="1" key="2">
    <citation type="submission" date="2020-09" db="EMBL/GenBank/DDBJ databases">
        <authorList>
            <person name="Sun Q."/>
            <person name="Zhou Y."/>
        </authorList>
    </citation>
    <scope>NUCLEOTIDE SEQUENCE</scope>
    <source>
        <strain evidence="1">CGMCC 1.12919</strain>
    </source>
</reference>